<dbReference type="EMBL" id="CP047156">
    <property type="protein sequence ID" value="QHC00757.1"/>
    <property type="molecule type" value="Genomic_DNA"/>
</dbReference>
<dbReference type="KEGG" id="eke:EK0264_10960"/>
<dbReference type="Gene3D" id="3.40.190.10">
    <property type="entry name" value="Periplasmic binding protein-like II"/>
    <property type="match status" value="1"/>
</dbReference>
<evidence type="ECO:0000256" key="2">
    <source>
        <dbReference type="ARBA" id="ARBA00022448"/>
    </source>
</evidence>
<evidence type="ECO:0000259" key="7">
    <source>
        <dbReference type="Pfam" id="PF04069"/>
    </source>
</evidence>
<dbReference type="OrthoDB" id="9787902at2"/>
<gene>
    <name evidence="8" type="ORF">EK0264_10960</name>
</gene>
<evidence type="ECO:0000256" key="1">
    <source>
        <dbReference type="ARBA" id="ARBA00004236"/>
    </source>
</evidence>
<dbReference type="CDD" id="cd13639">
    <property type="entry name" value="PBP2_OpuAC_like"/>
    <property type="match status" value="1"/>
</dbReference>
<dbReference type="PROSITE" id="PS51257">
    <property type="entry name" value="PROKAR_LIPOPROTEIN"/>
    <property type="match status" value="1"/>
</dbReference>
<keyword evidence="2" id="KW-0813">Transport</keyword>
<dbReference type="InParanoid" id="A0A7L4YQC9"/>
<accession>A0A7L4YQC9</accession>
<dbReference type="InterPro" id="IPR007210">
    <property type="entry name" value="ABC_Gly_betaine_transp_sub-bd"/>
</dbReference>
<dbReference type="SUPFAM" id="SSF53850">
    <property type="entry name" value="Periplasmic binding protein-like II"/>
    <property type="match status" value="1"/>
</dbReference>
<dbReference type="AlphaFoldDB" id="A0A7L4YQC9"/>
<protein>
    <submittedName>
        <fullName evidence="8">Glycine/betaine ABC transporter substrate-binding protein</fullName>
    </submittedName>
</protein>
<feature type="region of interest" description="Disordered" evidence="5">
    <location>
        <begin position="25"/>
        <end position="46"/>
    </location>
</feature>
<feature type="domain" description="ABC-type glycine betaine transport system substrate-binding" evidence="7">
    <location>
        <begin position="66"/>
        <end position="317"/>
    </location>
</feature>
<keyword evidence="9" id="KW-1185">Reference proteome</keyword>
<reference evidence="8 9" key="1">
    <citation type="journal article" date="2018" name="Int. J. Syst. Evol. Microbiol.">
        <title>Epidermidibacterium keratini gen. nov., sp. nov., a member of the family Sporichthyaceae, isolated from keratin epidermis.</title>
        <authorList>
            <person name="Lee D.G."/>
            <person name="Trujillo M.E."/>
            <person name="Kang S."/>
            <person name="Nam J.J."/>
            <person name="Kim Y.J."/>
        </authorList>
    </citation>
    <scope>NUCLEOTIDE SEQUENCE [LARGE SCALE GENOMIC DNA]</scope>
    <source>
        <strain evidence="8 9">EPI-7</strain>
    </source>
</reference>
<dbReference type="Proteomes" id="UP000463857">
    <property type="component" value="Chromosome"/>
</dbReference>
<dbReference type="GO" id="GO:0043190">
    <property type="term" value="C:ATP-binding cassette (ABC) transporter complex"/>
    <property type="evidence" value="ECO:0007669"/>
    <property type="project" value="InterPro"/>
</dbReference>
<dbReference type="Pfam" id="PF04069">
    <property type="entry name" value="OpuAC"/>
    <property type="match status" value="1"/>
</dbReference>
<sequence length="331" mass="35456">MFTKKRSLAAVFTAAALVLAGCGASNTSSESDSGSGGSSEDSKWADCDMSEGVQPVADVEGEDADKEVTIGAFNGWDESYATAHLLKAVLEQDGYTVDIQSFDAGPGYTAVAKGDVDILTDGWLPLTHADYLDEYGDDLESLGCWYDNAKLTIAVNEDSPAQTIEDLATMGDQYNNTLVGIEAGAGLTKQTQEKAIPDYGLENLNFTISSTPAMLAAIKSSQQQGTNVAVTLWRPHWAYAAFPMRDLEDPKNAMGGKEFIYSFATKGYSDDNPKVAQLVKNLILDDETLASLENVMFGEDNFAGSDNDAAVAQWLSENPEFADQLRNGELG</sequence>
<keyword evidence="4" id="KW-0472">Membrane</keyword>
<evidence type="ECO:0000256" key="3">
    <source>
        <dbReference type="ARBA" id="ARBA00022475"/>
    </source>
</evidence>
<dbReference type="GO" id="GO:0005275">
    <property type="term" value="F:amine transmembrane transporter activity"/>
    <property type="evidence" value="ECO:0007669"/>
    <property type="project" value="TreeGrafter"/>
</dbReference>
<feature type="signal peptide" evidence="6">
    <location>
        <begin position="1"/>
        <end position="20"/>
    </location>
</feature>
<dbReference type="PANTHER" id="PTHR47737">
    <property type="entry name" value="GLYCINE BETAINE/PROLINE BETAINE TRANSPORT SYSTEM PERMEASE PROTEIN PROW"/>
    <property type="match status" value="1"/>
</dbReference>
<evidence type="ECO:0000256" key="5">
    <source>
        <dbReference type="SAM" id="MobiDB-lite"/>
    </source>
</evidence>
<dbReference type="RefSeq" id="WP_159545556.1">
    <property type="nucleotide sequence ID" value="NZ_CP047156.1"/>
</dbReference>
<name>A0A7L4YQC9_9ACTN</name>
<proteinExistence type="predicted"/>
<keyword evidence="3" id="KW-1003">Cell membrane</keyword>
<dbReference type="GO" id="GO:0031460">
    <property type="term" value="P:glycine betaine transport"/>
    <property type="evidence" value="ECO:0007669"/>
    <property type="project" value="TreeGrafter"/>
</dbReference>
<dbReference type="GO" id="GO:0015871">
    <property type="term" value="P:choline transport"/>
    <property type="evidence" value="ECO:0007669"/>
    <property type="project" value="TreeGrafter"/>
</dbReference>
<evidence type="ECO:0000313" key="9">
    <source>
        <dbReference type="Proteomes" id="UP000463857"/>
    </source>
</evidence>
<dbReference type="GO" id="GO:0015226">
    <property type="term" value="F:carnitine transmembrane transporter activity"/>
    <property type="evidence" value="ECO:0007669"/>
    <property type="project" value="TreeGrafter"/>
</dbReference>
<dbReference type="Gene3D" id="3.40.190.100">
    <property type="entry name" value="Glycine betaine-binding periplasmic protein, domain 2"/>
    <property type="match status" value="1"/>
</dbReference>
<evidence type="ECO:0000256" key="4">
    <source>
        <dbReference type="ARBA" id="ARBA00023136"/>
    </source>
</evidence>
<keyword evidence="6" id="KW-0732">Signal</keyword>
<organism evidence="8 9">
    <name type="scientific">Epidermidibacterium keratini</name>
    <dbReference type="NCBI Taxonomy" id="1891644"/>
    <lineage>
        <taxon>Bacteria</taxon>
        <taxon>Bacillati</taxon>
        <taxon>Actinomycetota</taxon>
        <taxon>Actinomycetes</taxon>
        <taxon>Sporichthyales</taxon>
        <taxon>Sporichthyaceae</taxon>
        <taxon>Epidermidibacterium</taxon>
    </lineage>
</organism>
<evidence type="ECO:0000256" key="6">
    <source>
        <dbReference type="SAM" id="SignalP"/>
    </source>
</evidence>
<dbReference type="PANTHER" id="PTHR47737:SF1">
    <property type="entry name" value="GLYCINE BETAINE_PROLINE BETAINE TRANSPORT SYSTEM PERMEASE PROTEIN PROW"/>
    <property type="match status" value="1"/>
</dbReference>
<comment type="subcellular location">
    <subcellularLocation>
        <location evidence="1">Cell membrane</location>
    </subcellularLocation>
</comment>
<evidence type="ECO:0000313" key="8">
    <source>
        <dbReference type="EMBL" id="QHC00757.1"/>
    </source>
</evidence>
<feature type="chain" id="PRO_5039276450" evidence="6">
    <location>
        <begin position="21"/>
        <end position="331"/>
    </location>
</feature>